<accession>A3QML4</accession>
<evidence type="ECO:0000313" key="2">
    <source>
        <dbReference type="EMBL" id="ABC55199.1"/>
    </source>
</evidence>
<proteinExistence type="predicted"/>
<dbReference type="Proteomes" id="UP000169752">
    <property type="component" value="Segment"/>
</dbReference>
<dbReference type="Proteomes" id="UP000160099">
    <property type="component" value="Segment"/>
</dbReference>
<gene>
    <name evidence="4" type="ORF">CyHV3-GZ_ORF46R</name>
    <name evidence="3" type="ORF">CyHV3_ORF46</name>
    <name evidence="6" type="ORF">KHVJ053</name>
</gene>
<reference evidence="4 11" key="6">
    <citation type="journal article" date="2015" name="Vet. Microbiol.">
        <title>Whole-genome sequence of a novel Chinese cyprinid herpesvirus 3 isolate reveals the existence of a distinct European genotype in East Asia.</title>
        <authorList>
            <person name="Li W."/>
            <person name="Lee X."/>
            <person name="Weng S."/>
            <person name="He J."/>
            <person name="Dong C."/>
        </authorList>
    </citation>
    <scope>NUCLEOTIDE SEQUENCE [LARGE SCALE GENOMIC DNA]</scope>
    <source>
        <strain evidence="4">KHV-GZ11</strain>
    </source>
</reference>
<dbReference type="EMBL" id="AP008984">
    <property type="protein sequence ID" value="BAF48857.1"/>
    <property type="molecule type" value="Genomic_DNA"/>
</dbReference>
<keyword evidence="3" id="KW-0067">ATP-binding</keyword>
<evidence type="ECO:0000313" key="4">
    <source>
        <dbReference type="EMBL" id="AIC32401.1"/>
    </source>
</evidence>
<dbReference type="Proteomes" id="UP000130752">
    <property type="component" value="Segment"/>
</dbReference>
<keyword evidence="3" id="KW-0378">Hydrolase</keyword>
<organism evidence="2 7">
    <name type="scientific">Cyprinid herpesvirus 3</name>
    <name type="common">CyHV-3</name>
    <dbReference type="NCBI Taxonomy" id="180230"/>
    <lineage>
        <taxon>Viruses</taxon>
        <taxon>Duplodnaviria</taxon>
        <taxon>Heunggongvirae</taxon>
        <taxon>Peploviricota</taxon>
        <taxon>Herviviricetes</taxon>
        <taxon>Herpesvirales</taxon>
        <taxon>Alloherpesviridae</taxon>
        <taxon>Cyvirus</taxon>
        <taxon>Cyvirus cyprinidallo3</taxon>
    </lineage>
</organism>
<reference evidence="8 9" key="5">
    <citation type="journal article" date="2015" name="PLoS Pathog.">
        <title>Rational development of an attenuated recombinant cyprinid herpesvirus 3 vaccine using prokaryotic mutagenesis and in vivo bioluminescent imaging.</title>
        <authorList>
            <person name="Boutier M."/>
            <person name="Ronsmans M."/>
            <person name="Ouyang P."/>
            <person name="Fournier G."/>
            <person name="Reschner A."/>
            <person name="Rakus K."/>
            <person name="Wilkie G.S."/>
            <person name="Farnir F."/>
            <person name="Bayrou C."/>
            <person name="Lieffrig F."/>
            <person name="Li H."/>
            <person name="Desmecht D."/>
            <person name="Davison A.J."/>
            <person name="Vanderplasschen A."/>
        </authorList>
    </citation>
    <scope>NUCLEOTIDE SEQUENCE [LARGE SCALE GENOMIC DNA]</scope>
    <source>
        <strain evidence="5">FL</strain>
    </source>
</reference>
<dbReference type="EMBL" id="DQ177346">
    <property type="protein sequence ID" value="ABC55199.1"/>
    <property type="molecule type" value="Genomic_DNA"/>
</dbReference>
<reference evidence="8 9" key="4">
    <citation type="journal article" date="2009" name="J. Virol.">
        <title>The major portal of entry of koi herpesvirus in Cyprinus carpio is the skin.</title>
        <authorList>
            <person name="Costes B."/>
            <person name="Raj V.S."/>
            <person name="Michel B."/>
            <person name="Fournier G."/>
            <person name="Thirion M."/>
            <person name="Gillet L."/>
            <person name="Mast J."/>
            <person name="Lieffrig F."/>
            <person name="Bremont M."/>
            <person name="Vanderplasschen A."/>
        </authorList>
    </citation>
    <scope>NUCLEOTIDE SEQUENCE [LARGE SCALE GENOMIC DNA]</scope>
    <source>
        <strain evidence="5">FL</strain>
    </source>
</reference>
<dbReference type="GO" id="GO:0004386">
    <property type="term" value="F:helicase activity"/>
    <property type="evidence" value="ECO:0007669"/>
    <property type="project" value="UniProtKB-KW"/>
</dbReference>
<keyword evidence="10" id="KW-1185">Reference proteome</keyword>
<dbReference type="EMBL" id="KJ627438">
    <property type="protein sequence ID" value="AIC32401.1"/>
    <property type="molecule type" value="Genomic_DNA"/>
</dbReference>
<dbReference type="OrthoDB" id="3472at10239"/>
<reference evidence="3" key="2">
    <citation type="submission" date="2007-03" db="EMBL/GenBank/DDBJ databases">
        <title>Comparative genomics of carp herpesviruses.</title>
        <authorList>
            <person name="Davison A.J."/>
            <person name="Kurobe T."/>
            <person name="Gatherer D."/>
            <person name="Cunningham C."/>
            <person name="Waltzek T.B."/>
            <person name="Korf I."/>
            <person name="Fukuda H."/>
            <person name="Hedrick R.P."/>
        </authorList>
    </citation>
    <scope>NUCLEOTIDE SEQUENCE</scope>
    <source>
        <strain evidence="3">KHV-U</strain>
    </source>
</reference>
<feature type="compositionally biased region" description="Low complexity" evidence="1">
    <location>
        <begin position="251"/>
        <end position="260"/>
    </location>
</feature>
<evidence type="ECO:0000313" key="3">
    <source>
        <dbReference type="EMBL" id="ABG42873.1"/>
    </source>
</evidence>
<evidence type="ECO:0000313" key="11">
    <source>
        <dbReference type="Proteomes" id="UP000160099"/>
    </source>
</evidence>
<evidence type="ECO:0000256" key="1">
    <source>
        <dbReference type="SAM" id="MobiDB-lite"/>
    </source>
</evidence>
<evidence type="ECO:0000313" key="10">
    <source>
        <dbReference type="Proteomes" id="UP000156776"/>
    </source>
</evidence>
<dbReference type="Proteomes" id="UP000128453">
    <property type="component" value="Segment"/>
</dbReference>
<feature type="compositionally biased region" description="Pro residues" evidence="1">
    <location>
        <begin position="261"/>
        <end position="275"/>
    </location>
</feature>
<reference evidence="7 10" key="1">
    <citation type="journal article" date="2007" name="J. Virol.">
        <title>Genome sequences of three koi herpesvirus isolates representing the expanding distribution of an emerging disease threatening koi and common carp worldwide.</title>
        <authorList>
            <person name="Aoki T."/>
            <person name="Hirono I."/>
            <person name="Kurokawa K."/>
            <person name="Fukuda H."/>
            <person name="Nahary R."/>
            <person name="Eldar A."/>
            <person name="Davison A.J."/>
            <person name="Waltzek T.B."/>
            <person name="Bercovier H."/>
            <person name="Hedrick R.P."/>
        </authorList>
    </citation>
    <scope>NUCLEOTIDE SEQUENCE [LARGE SCALE GENOMIC DNA]</scope>
    <source>
        <strain evidence="2">KHV-I</strain>
        <strain evidence="3 10">KHV-U</strain>
        <strain evidence="6">TUMST1</strain>
    </source>
</reference>
<name>A3QML4_CYHV3</name>
<dbReference type="RefSeq" id="YP_001096081.1">
    <property type="nucleotide sequence ID" value="NC_009127.1"/>
</dbReference>
<evidence type="ECO:0000313" key="9">
    <source>
        <dbReference type="Proteomes" id="UP000130752"/>
    </source>
</evidence>
<keyword evidence="3" id="KW-0347">Helicase</keyword>
<dbReference type="KEGG" id="vg:11266376"/>
<feature type="region of interest" description="Disordered" evidence="1">
    <location>
        <begin position="238"/>
        <end position="293"/>
    </location>
</feature>
<keyword evidence="3" id="KW-0547">Nucleotide-binding</keyword>
<protein>
    <submittedName>
        <fullName evidence="3">Helicase-primase primase subunit</fullName>
    </submittedName>
    <submittedName>
        <fullName evidence="4">ORF46R</fullName>
    </submittedName>
</protein>
<reference evidence="8 9" key="3">
    <citation type="journal article" date="2008" name="J. Virol.">
        <title>Cloning of the koi herpesvirus genome as an infectious bacterial artificial chromosome demonstrates that disruption of the thymidine kinase locus induces partial attenuation in Cyprinus carpio koi.</title>
        <authorList>
            <person name="Costes B."/>
            <person name="Fournier G."/>
            <person name="Michel B."/>
            <person name="Delforge C."/>
            <person name="Raj V.S."/>
            <person name="Dewals B."/>
            <person name="Gillet L."/>
            <person name="Drion P."/>
            <person name="Body A."/>
            <person name="Schynts F."/>
            <person name="Lieffrig F."/>
            <person name="Vanderplasschen A."/>
        </authorList>
    </citation>
    <scope>NUCLEOTIDE SEQUENCE [LARGE SCALE GENOMIC DNA]</scope>
    <source>
        <strain evidence="5">FL</strain>
    </source>
</reference>
<sequence length="814" mass="92234">MSNSTFSRGRQPCIDLTSSSSADDLMMVMEADAMECPVCFVADDRSTHWTKLDASAVAALMKAFPKSSEIMRGYWPLRMFTVSGDRLIRFIGTVPLSFGCAVPESVSIPYSERHRYEDAWQPERYQAMTDMGPHVVSQFVKLRAECVLNDMSWFADLDSKARNRLLEQQVTPVWHSAILMEYVRLSTVSSDAMAQEDLDEAKLDKARINVWSRHKYHKMKLPALPEFHIERYEGNYRLTDKSPATPDGLFRRAPSSSLPYPRSPRQPQTSPPRQPHQPQSSRKRTLPVEDDAAKRAKQKSIASYFGGGAKGPTAAASVSTVAQIKAGNINQSVEAAIAAFEPWLENTVSAINHVNECCYLHTEAQILFTVPSNHEMEKIPKQPFKTGIEMLESYVSDTQMSMVYACGVPRNRKRLAVIVNENLKDSHRRYVLMTPEILDSLVRKSEERGTVVSFHEVFFMNRIFTRLNFDIDAPWPGDFDCDAALYKKLAATMQALCYVVWSNTIGAKIQLRPLQMAVFRRPAKNKWSLRVLLKLPFNCAMRGIDVVASLVESMVREAVAKRLPYLTLTQHEKNKDLFAHHENDEGHSLLMHKPTRSPRWFSKSTGQYVEDSTPWTGGKVVSSIDVAVYGSHKSVRLPYCGKADGSRFLPVWTSPGTRAEVHWKPSRCLMSAPYTHNELTLLPELDHTLPFAVSESTMLQHSSKMKWTWGVPGAAALTKDRVASCLAAAEQHYKQKFTEKPRENFSMLISNKAVFHCELCGREHKNKQKICFLVFSHAWFLKCFHTTEVLYAALEPQTGALRWKERTAVCLYGE</sequence>
<dbReference type="Proteomes" id="UP000156776">
    <property type="component" value="Segment"/>
</dbReference>
<dbReference type="Proteomes" id="UP000106924">
    <property type="component" value="Segment"/>
</dbReference>
<evidence type="ECO:0000313" key="8">
    <source>
        <dbReference type="Proteomes" id="UP000128453"/>
    </source>
</evidence>
<evidence type="ECO:0000313" key="7">
    <source>
        <dbReference type="Proteomes" id="UP000106924"/>
    </source>
</evidence>
<evidence type="ECO:0000313" key="6">
    <source>
        <dbReference type="EMBL" id="BAF48857.1"/>
    </source>
</evidence>
<dbReference type="EMBL" id="KP343683">
    <property type="protein sequence ID" value="AJP55535.1"/>
    <property type="molecule type" value="Genomic_DNA"/>
</dbReference>
<dbReference type="GeneID" id="11266376"/>
<evidence type="ECO:0000313" key="5">
    <source>
        <dbReference type="EMBL" id="AJP55535.1"/>
    </source>
</evidence>
<dbReference type="EMBL" id="KP343684">
    <property type="protein sequence ID" value="AJP55692.1"/>
    <property type="molecule type" value="Genomic_DNA"/>
</dbReference>
<dbReference type="EMBL" id="DQ657948">
    <property type="protein sequence ID" value="ABG42873.1"/>
    <property type="molecule type" value="Genomic_DNA"/>
</dbReference>